<dbReference type="AlphaFoldDB" id="A0A164HFN3"/>
<reference evidence="1 2" key="1">
    <citation type="submission" date="2016-04" db="EMBL/GenBank/DDBJ databases">
        <authorList>
            <person name="Evans L.H."/>
            <person name="Alamgir A."/>
            <person name="Owens N."/>
            <person name="Weber N.D."/>
            <person name="Virtaneva K."/>
            <person name="Barbian K."/>
            <person name="Babar A."/>
            <person name="Rosenke K."/>
        </authorList>
    </citation>
    <scope>NUCLEOTIDE SEQUENCE [LARGE SCALE GENOMIC DNA]</scope>
    <source>
        <strain evidence="1 2">IFM 0406</strain>
    </source>
</reference>
<protein>
    <recommendedName>
        <fullName evidence="3">Head-to-tail stopper</fullName>
    </recommendedName>
</protein>
<evidence type="ECO:0000313" key="2">
    <source>
        <dbReference type="Proteomes" id="UP000076512"/>
    </source>
</evidence>
<gene>
    <name evidence="1" type="ORF">AWN90_11425</name>
</gene>
<sequence>MLPTPYTVVVSDYSERHTEAGRLVTEWTPRSQREPVYGWGPPQTSEPKIIGYDRLVVEVELLAPPTFSVKPNDRVRLGGSDYRVIGYAEDYTHGPFGFRPGVVVNLRRFEG</sequence>
<keyword evidence="2" id="KW-1185">Reference proteome</keyword>
<evidence type="ECO:0000313" key="1">
    <source>
        <dbReference type="EMBL" id="KZM68473.1"/>
    </source>
</evidence>
<dbReference type="STRING" id="455432.AWN90_11425"/>
<dbReference type="EMBL" id="LWGR01000021">
    <property type="protein sequence ID" value="KZM68473.1"/>
    <property type="molecule type" value="Genomic_DNA"/>
</dbReference>
<comment type="caution">
    <text evidence="1">The sequence shown here is derived from an EMBL/GenBank/DDBJ whole genome shotgun (WGS) entry which is preliminary data.</text>
</comment>
<dbReference type="Proteomes" id="UP000076512">
    <property type="component" value="Unassembled WGS sequence"/>
</dbReference>
<dbReference type="RefSeq" id="WP_067584943.1">
    <property type="nucleotide sequence ID" value="NZ_JABMCZ010000002.1"/>
</dbReference>
<evidence type="ECO:0008006" key="3">
    <source>
        <dbReference type="Google" id="ProtNLM"/>
    </source>
</evidence>
<organism evidence="1 2">
    <name type="scientific">Nocardia terpenica</name>
    <dbReference type="NCBI Taxonomy" id="455432"/>
    <lineage>
        <taxon>Bacteria</taxon>
        <taxon>Bacillati</taxon>
        <taxon>Actinomycetota</taxon>
        <taxon>Actinomycetes</taxon>
        <taxon>Mycobacteriales</taxon>
        <taxon>Nocardiaceae</taxon>
        <taxon>Nocardia</taxon>
    </lineage>
</organism>
<accession>A0A164HFN3</accession>
<dbReference type="OrthoDB" id="5194065at2"/>
<name>A0A164HFN3_9NOCA</name>
<proteinExistence type="predicted"/>